<dbReference type="InterPro" id="IPR051515">
    <property type="entry name" value="IRG"/>
</dbReference>
<evidence type="ECO:0000256" key="5">
    <source>
        <dbReference type="SAM" id="MobiDB-lite"/>
    </source>
</evidence>
<dbReference type="PANTHER" id="PTHR32341">
    <property type="entry name" value="INTERFERON-INDUCIBLE GTPASE"/>
    <property type="match status" value="1"/>
</dbReference>
<dbReference type="EMBL" id="CACRXK020001890">
    <property type="protein sequence ID" value="CAB3991640.1"/>
    <property type="molecule type" value="Genomic_DNA"/>
</dbReference>
<gene>
    <name evidence="6" type="ORF">PACLA_8A010672</name>
</gene>
<evidence type="ECO:0000256" key="3">
    <source>
        <dbReference type="ARBA" id="ARBA00022801"/>
    </source>
</evidence>
<dbReference type="PROSITE" id="PS51716">
    <property type="entry name" value="G_IRG"/>
    <property type="match status" value="2"/>
</dbReference>
<keyword evidence="4" id="KW-0342">GTP-binding</keyword>
<dbReference type="InterPro" id="IPR007743">
    <property type="entry name" value="Immunity-related_GTPase-like"/>
</dbReference>
<organism evidence="6 7">
    <name type="scientific">Paramuricea clavata</name>
    <name type="common">Red gorgonian</name>
    <name type="synonym">Violescent sea-whip</name>
    <dbReference type="NCBI Taxonomy" id="317549"/>
    <lineage>
        <taxon>Eukaryota</taxon>
        <taxon>Metazoa</taxon>
        <taxon>Cnidaria</taxon>
        <taxon>Anthozoa</taxon>
        <taxon>Octocorallia</taxon>
        <taxon>Malacalcyonacea</taxon>
        <taxon>Plexauridae</taxon>
        <taxon>Paramuricea</taxon>
    </lineage>
</organism>
<protein>
    <submittedName>
        <fullName evidence="6">Interferon-inducible GTPase 5-like</fullName>
    </submittedName>
</protein>
<dbReference type="InterPro" id="IPR027417">
    <property type="entry name" value="P-loop_NTPase"/>
</dbReference>
<dbReference type="AlphaFoldDB" id="A0A6S7H500"/>
<evidence type="ECO:0000256" key="4">
    <source>
        <dbReference type="ARBA" id="ARBA00023134"/>
    </source>
</evidence>
<dbReference type="SUPFAM" id="SSF52540">
    <property type="entry name" value="P-loop containing nucleoside triphosphate hydrolases"/>
    <property type="match status" value="2"/>
</dbReference>
<evidence type="ECO:0000313" key="6">
    <source>
        <dbReference type="EMBL" id="CAB3991640.1"/>
    </source>
</evidence>
<accession>A0A6S7H500</accession>
<dbReference type="Pfam" id="PF05049">
    <property type="entry name" value="IIGP"/>
    <property type="match status" value="2"/>
</dbReference>
<keyword evidence="3" id="KW-0378">Hydrolase</keyword>
<comment type="similarity">
    <text evidence="1">Belongs to the TRAFAC class dynamin-like GTPase superfamily. IRG family.</text>
</comment>
<feature type="compositionally biased region" description="Polar residues" evidence="5">
    <location>
        <begin position="26"/>
        <end position="37"/>
    </location>
</feature>
<evidence type="ECO:0000313" key="7">
    <source>
        <dbReference type="Proteomes" id="UP001152795"/>
    </source>
</evidence>
<keyword evidence="7" id="KW-1185">Reference proteome</keyword>
<feature type="region of interest" description="Disordered" evidence="5">
    <location>
        <begin position="16"/>
        <end position="37"/>
    </location>
</feature>
<reference evidence="6" key="1">
    <citation type="submission" date="2020-04" db="EMBL/GenBank/DDBJ databases">
        <authorList>
            <person name="Alioto T."/>
            <person name="Alioto T."/>
            <person name="Gomez Garrido J."/>
        </authorList>
    </citation>
    <scope>NUCLEOTIDE SEQUENCE</scope>
    <source>
        <strain evidence="6">A484AB</strain>
    </source>
</reference>
<dbReference type="GO" id="GO:0005525">
    <property type="term" value="F:GTP binding"/>
    <property type="evidence" value="ECO:0007669"/>
    <property type="project" value="UniProtKB-KW"/>
</dbReference>
<evidence type="ECO:0000256" key="1">
    <source>
        <dbReference type="ARBA" id="ARBA00005429"/>
    </source>
</evidence>
<sequence>MQANLKTCRGLKENDRNAARKGECVETTSKESTSYSHPGNPNIKFSILPSIDQATFPAFQSSLDYAEIEKFDAFLIFTAGKFTKRHLEFSKIIKSSNKPLFFIRTKIDNDNHPEKRKEREIKVRLAKNLKELHCREYEIYLISNNHPNKWDFYKLAKAIADSLPSPQKEFFNKIPKIQELLAFKKFQNFLKETEAPEKLFHVDEIKRVFLESGIVGLVGLQRMMCQMKEVKINLAVLGNSGVGKSTFINAVRG</sequence>
<evidence type="ECO:0000256" key="2">
    <source>
        <dbReference type="ARBA" id="ARBA00022741"/>
    </source>
</evidence>
<comment type="caution">
    <text evidence="6">The sequence shown here is derived from an EMBL/GenBank/DDBJ whole genome shotgun (WGS) entry which is preliminary data.</text>
</comment>
<dbReference type="OrthoDB" id="422720at2759"/>
<dbReference type="InterPro" id="IPR030385">
    <property type="entry name" value="G_IRG_dom"/>
</dbReference>
<dbReference type="Proteomes" id="UP001152795">
    <property type="component" value="Unassembled WGS sequence"/>
</dbReference>
<dbReference type="GO" id="GO:0016787">
    <property type="term" value="F:hydrolase activity"/>
    <property type="evidence" value="ECO:0007669"/>
    <property type="project" value="UniProtKB-KW"/>
</dbReference>
<dbReference type="GO" id="GO:0016020">
    <property type="term" value="C:membrane"/>
    <property type="evidence" value="ECO:0007669"/>
    <property type="project" value="InterPro"/>
</dbReference>
<keyword evidence="2" id="KW-0547">Nucleotide-binding</keyword>
<name>A0A6S7H500_PARCT</name>
<dbReference type="PANTHER" id="PTHR32341:SF10">
    <property type="entry name" value="INTERFERON-INDUCIBLE GTPASE 5"/>
    <property type="match status" value="1"/>
</dbReference>
<proteinExistence type="inferred from homology"/>
<dbReference type="Gene3D" id="3.40.50.300">
    <property type="entry name" value="P-loop containing nucleotide triphosphate hydrolases"/>
    <property type="match status" value="1"/>
</dbReference>